<evidence type="ECO:0000313" key="4">
    <source>
        <dbReference type="EMBL" id="OIP98471.1"/>
    </source>
</evidence>
<proteinExistence type="predicted"/>
<gene>
    <name evidence="4" type="ORF">AUK40_01455</name>
</gene>
<reference evidence="4 5" key="1">
    <citation type="journal article" date="2016" name="Environ. Microbiol.">
        <title>Genomic resolution of a cold subsurface aquifer community provides metabolic insights for novel microbes adapted to high CO concentrations.</title>
        <authorList>
            <person name="Probst A.J."/>
            <person name="Castelle C.J."/>
            <person name="Singh A."/>
            <person name="Brown C.T."/>
            <person name="Anantharaman K."/>
            <person name="Sharon I."/>
            <person name="Hug L.A."/>
            <person name="Burstein D."/>
            <person name="Emerson J.B."/>
            <person name="Thomas B.C."/>
            <person name="Banfield J.F."/>
        </authorList>
    </citation>
    <scope>NUCLEOTIDE SEQUENCE [LARGE SCALE GENOMIC DNA]</scope>
    <source>
        <strain evidence="4">CG2_30_54_11</strain>
    </source>
</reference>
<dbReference type="InterPro" id="IPR002173">
    <property type="entry name" value="Carboh/pur_kinase_PfkB_CS"/>
</dbReference>
<dbReference type="EMBL" id="MNZT01000025">
    <property type="protein sequence ID" value="OIP98471.1"/>
    <property type="molecule type" value="Genomic_DNA"/>
</dbReference>
<dbReference type="Pfam" id="PF00294">
    <property type="entry name" value="PfkB"/>
    <property type="match status" value="1"/>
</dbReference>
<dbReference type="InterPro" id="IPR029056">
    <property type="entry name" value="Ribokinase-like"/>
</dbReference>
<dbReference type="PANTHER" id="PTHR42774">
    <property type="entry name" value="PHOSPHOTRANSFERASE SYSTEM TRANSPORT PROTEIN"/>
    <property type="match status" value="1"/>
</dbReference>
<comment type="caution">
    <text evidence="4">The sequence shown here is derived from an EMBL/GenBank/DDBJ whole genome shotgun (WGS) entry which is preliminary data.</text>
</comment>
<dbReference type="InterPro" id="IPR011611">
    <property type="entry name" value="PfkB_dom"/>
</dbReference>
<evidence type="ECO:0000256" key="2">
    <source>
        <dbReference type="ARBA" id="ARBA00022777"/>
    </source>
</evidence>
<accession>A0A1J5IZA2</accession>
<dbReference type="Proteomes" id="UP000183245">
    <property type="component" value="Unassembled WGS sequence"/>
</dbReference>
<dbReference type="SUPFAM" id="SSF53613">
    <property type="entry name" value="Ribokinase-like"/>
    <property type="match status" value="1"/>
</dbReference>
<dbReference type="AlphaFoldDB" id="A0A1J5IZA2"/>
<dbReference type="InterPro" id="IPR052562">
    <property type="entry name" value="Ketohexokinase-related"/>
</dbReference>
<evidence type="ECO:0000313" key="5">
    <source>
        <dbReference type="Proteomes" id="UP000183245"/>
    </source>
</evidence>
<evidence type="ECO:0000256" key="1">
    <source>
        <dbReference type="ARBA" id="ARBA00022679"/>
    </source>
</evidence>
<dbReference type="STRING" id="1817892.AUK40_01455"/>
<feature type="domain" description="Carbohydrate kinase PfkB" evidence="3">
    <location>
        <begin position="10"/>
        <end position="295"/>
    </location>
</feature>
<dbReference type="GO" id="GO:0016301">
    <property type="term" value="F:kinase activity"/>
    <property type="evidence" value="ECO:0007669"/>
    <property type="project" value="UniProtKB-KW"/>
</dbReference>
<evidence type="ECO:0000259" key="3">
    <source>
        <dbReference type="Pfam" id="PF00294"/>
    </source>
</evidence>
<dbReference type="Gene3D" id="3.40.1190.20">
    <property type="match status" value="1"/>
</dbReference>
<protein>
    <recommendedName>
        <fullName evidence="3">Carbohydrate kinase PfkB domain-containing protein</fullName>
    </recommendedName>
</protein>
<keyword evidence="2" id="KW-0418">Kinase</keyword>
<dbReference type="PROSITE" id="PS00584">
    <property type="entry name" value="PFKB_KINASES_2"/>
    <property type="match status" value="1"/>
</dbReference>
<organism evidence="4 5">
    <name type="scientific">Candidatus Wirthbacteria bacterium CG2_30_54_11</name>
    <dbReference type="NCBI Taxonomy" id="1817892"/>
    <lineage>
        <taxon>Bacteria</taxon>
        <taxon>Candidatus Wirthbacteria</taxon>
    </lineage>
</organism>
<keyword evidence="1" id="KW-0808">Transferase</keyword>
<dbReference type="PANTHER" id="PTHR42774:SF3">
    <property type="entry name" value="KETOHEXOKINASE"/>
    <property type="match status" value="1"/>
</dbReference>
<name>A0A1J5IZA2_9BACT</name>
<sequence length="312" mass="34152">MAKKAAGFDIVGLGLCIIDLVGLGSEYPKEDTKLELNECDWQAGGSAATGVVAARRLGASVTFMGHLGLDYFGEKILESLKNEGIDTSQVRVYHDVLSQYAFSFTSQSTGSRTMFINFNRHWNGYQLEQQACDEIERCRALVIDRHEITAGIKAATIAKRRGIPCVFDPSTRVDKEIKEILSLVSYPVLPIAFIEKFTGEKDLIKGARKVLKNGAEAVVVTCGERGSLLVTARNDAFLPAFKVKVVDTLGAGDVFHGAFAYALTQSWGLDKACVFANAVAALKCRHLGGRRGIPTMAQVNRFLRRHGHHFVK</sequence>